<gene>
    <name evidence="3" type="ORF">METZ01_LOCUS11514</name>
</gene>
<feature type="non-terminal residue" evidence="3">
    <location>
        <position position="208"/>
    </location>
</feature>
<feature type="domain" description="NAD-dependent epimerase/dehydratase" evidence="2">
    <location>
        <begin position="3"/>
        <end position="178"/>
    </location>
</feature>
<accession>A0A381NVT4</accession>
<evidence type="ECO:0000259" key="2">
    <source>
        <dbReference type="Pfam" id="PF01370"/>
    </source>
</evidence>
<dbReference type="SUPFAM" id="SSF51735">
    <property type="entry name" value="NAD(P)-binding Rossmann-fold domains"/>
    <property type="match status" value="1"/>
</dbReference>
<evidence type="ECO:0000256" key="1">
    <source>
        <dbReference type="ARBA" id="ARBA00007637"/>
    </source>
</evidence>
<protein>
    <recommendedName>
        <fullName evidence="2">NAD-dependent epimerase/dehydratase domain-containing protein</fullName>
    </recommendedName>
</protein>
<proteinExistence type="inferred from homology"/>
<dbReference type="AlphaFoldDB" id="A0A381NVT4"/>
<dbReference type="PANTHER" id="PTHR43725:SF53">
    <property type="entry name" value="UDP-ARABINOSE 4-EPIMERASE 1"/>
    <property type="match status" value="1"/>
</dbReference>
<dbReference type="InterPro" id="IPR001509">
    <property type="entry name" value="Epimerase_deHydtase"/>
</dbReference>
<sequence length="208" mass="23070">MKILVTGGAGYIGSHVVLELCDSGFEVIVLDDLSLGFRKNVDQRAELLIGSTLNKKDLDDVFSQNIDAVVHLAAWKAAGESMEDPHKYAQNNIIGTLNVLNSMTEHGVQKFILSSTAAVYGYPEYLPIDEHHPVEPVNYYGYTKLVIEQNLKWFSELKGVRYASLRYFNAAGYDLDGRVSAKEENPQNLLPVVMEVAGGIRRSMDVFG</sequence>
<dbReference type="PANTHER" id="PTHR43725">
    <property type="entry name" value="UDP-GLUCOSE 4-EPIMERASE"/>
    <property type="match status" value="1"/>
</dbReference>
<name>A0A381NVT4_9ZZZZ</name>
<dbReference type="Gene3D" id="3.90.25.10">
    <property type="entry name" value="UDP-galactose 4-epimerase, domain 1"/>
    <property type="match status" value="1"/>
</dbReference>
<dbReference type="Gene3D" id="3.40.50.720">
    <property type="entry name" value="NAD(P)-binding Rossmann-like Domain"/>
    <property type="match status" value="1"/>
</dbReference>
<dbReference type="Pfam" id="PF01370">
    <property type="entry name" value="Epimerase"/>
    <property type="match status" value="1"/>
</dbReference>
<evidence type="ECO:0000313" key="3">
    <source>
        <dbReference type="EMBL" id="SUZ58660.1"/>
    </source>
</evidence>
<dbReference type="EMBL" id="UINC01000633">
    <property type="protein sequence ID" value="SUZ58660.1"/>
    <property type="molecule type" value="Genomic_DNA"/>
</dbReference>
<comment type="similarity">
    <text evidence="1">Belongs to the NAD(P)-dependent epimerase/dehydratase family.</text>
</comment>
<reference evidence="3" key="1">
    <citation type="submission" date="2018-05" db="EMBL/GenBank/DDBJ databases">
        <authorList>
            <person name="Lanie J.A."/>
            <person name="Ng W.-L."/>
            <person name="Kazmierczak K.M."/>
            <person name="Andrzejewski T.M."/>
            <person name="Davidsen T.M."/>
            <person name="Wayne K.J."/>
            <person name="Tettelin H."/>
            <person name="Glass J.I."/>
            <person name="Rusch D."/>
            <person name="Podicherti R."/>
            <person name="Tsui H.-C.T."/>
            <person name="Winkler M.E."/>
        </authorList>
    </citation>
    <scope>NUCLEOTIDE SEQUENCE</scope>
</reference>
<organism evidence="3">
    <name type="scientific">marine metagenome</name>
    <dbReference type="NCBI Taxonomy" id="408172"/>
    <lineage>
        <taxon>unclassified sequences</taxon>
        <taxon>metagenomes</taxon>
        <taxon>ecological metagenomes</taxon>
    </lineage>
</organism>
<feature type="non-terminal residue" evidence="3">
    <location>
        <position position="1"/>
    </location>
</feature>
<dbReference type="GO" id="GO:0033499">
    <property type="term" value="P:galactose catabolic process via UDP-galactose, Leloir pathway"/>
    <property type="evidence" value="ECO:0007669"/>
    <property type="project" value="TreeGrafter"/>
</dbReference>
<dbReference type="InterPro" id="IPR036291">
    <property type="entry name" value="NAD(P)-bd_dom_sf"/>
</dbReference>